<keyword evidence="1" id="KW-0732">Signal</keyword>
<dbReference type="SMART" id="SM00257">
    <property type="entry name" value="LysM"/>
    <property type="match status" value="3"/>
</dbReference>
<dbReference type="Pfam" id="PF01464">
    <property type="entry name" value="SLT"/>
    <property type="match status" value="1"/>
</dbReference>
<dbReference type="Gene3D" id="3.10.350.10">
    <property type="entry name" value="LysM domain"/>
    <property type="match status" value="3"/>
</dbReference>
<dbReference type="InterPro" id="IPR036779">
    <property type="entry name" value="LysM_dom_sf"/>
</dbReference>
<dbReference type="RefSeq" id="WP_062612320.1">
    <property type="nucleotide sequence ID" value="NZ_LNIZ01000001.1"/>
</dbReference>
<organism evidence="3 4">
    <name type="scientific">Trueperella bernardiae</name>
    <dbReference type="NCBI Taxonomy" id="59561"/>
    <lineage>
        <taxon>Bacteria</taxon>
        <taxon>Bacillati</taxon>
        <taxon>Actinomycetota</taxon>
        <taxon>Actinomycetes</taxon>
        <taxon>Actinomycetales</taxon>
        <taxon>Actinomycetaceae</taxon>
        <taxon>Trueperella</taxon>
    </lineage>
</organism>
<dbReference type="GO" id="GO:0016787">
    <property type="term" value="F:hydrolase activity"/>
    <property type="evidence" value="ECO:0007669"/>
    <property type="project" value="UniProtKB-KW"/>
</dbReference>
<dbReference type="PROSITE" id="PS51782">
    <property type="entry name" value="LYSM"/>
    <property type="match status" value="3"/>
</dbReference>
<comment type="caution">
    <text evidence="3">The sequence shown here is derived from an EMBL/GenBank/DDBJ whole genome shotgun (WGS) entry which is preliminary data.</text>
</comment>
<evidence type="ECO:0000259" key="2">
    <source>
        <dbReference type="PROSITE" id="PS51782"/>
    </source>
</evidence>
<dbReference type="PANTHER" id="PTHR33734:SF22">
    <property type="entry name" value="MEMBRANE-BOUND LYTIC MUREIN TRANSGLYCOSYLASE D"/>
    <property type="match status" value="1"/>
</dbReference>
<dbReference type="CDD" id="cd00118">
    <property type="entry name" value="LysM"/>
    <property type="match status" value="3"/>
</dbReference>
<name>A0A0W1KLI1_9ACTO</name>
<feature type="domain" description="LysM" evidence="2">
    <location>
        <begin position="48"/>
        <end position="92"/>
    </location>
</feature>
<feature type="signal peptide" evidence="1">
    <location>
        <begin position="1"/>
        <end position="27"/>
    </location>
</feature>
<dbReference type="PATRIC" id="fig|59561.3.peg.206"/>
<dbReference type="Proteomes" id="UP000054404">
    <property type="component" value="Unassembled WGS sequence"/>
</dbReference>
<reference evidence="3 4" key="1">
    <citation type="submission" date="2015-11" db="EMBL/GenBank/DDBJ databases">
        <title>Draft Genome Sequence of the Type Strain Trueperella bernardiae LCDC 89-0504T, Isolated from Blood Culture.</title>
        <authorList>
            <person name="Bernier A.-M."/>
            <person name="Bernard K."/>
        </authorList>
    </citation>
    <scope>NUCLEOTIDE SEQUENCE [LARGE SCALE GENOMIC DNA]</scope>
    <source>
        <strain evidence="3 4">LCDC 89-0504</strain>
    </source>
</reference>
<dbReference type="SUPFAM" id="SSF54106">
    <property type="entry name" value="LysM domain"/>
    <property type="match status" value="3"/>
</dbReference>
<feature type="chain" id="PRO_5006924289" evidence="1">
    <location>
        <begin position="28"/>
        <end position="419"/>
    </location>
</feature>
<dbReference type="Gene3D" id="1.10.530.10">
    <property type="match status" value="1"/>
</dbReference>
<dbReference type="InterPro" id="IPR023346">
    <property type="entry name" value="Lysozyme-like_dom_sf"/>
</dbReference>
<evidence type="ECO:0000313" key="4">
    <source>
        <dbReference type="Proteomes" id="UP000054404"/>
    </source>
</evidence>
<dbReference type="CDD" id="cd00254">
    <property type="entry name" value="LT-like"/>
    <property type="match status" value="1"/>
</dbReference>
<feature type="domain" description="LysM" evidence="2">
    <location>
        <begin position="190"/>
        <end position="234"/>
    </location>
</feature>
<gene>
    <name evidence="3" type="primary">cwlS</name>
    <name evidence="3" type="ORF">AQZ59_00207</name>
</gene>
<dbReference type="EMBL" id="LNIZ01000001">
    <property type="protein sequence ID" value="KTF04904.1"/>
    <property type="molecule type" value="Genomic_DNA"/>
</dbReference>
<dbReference type="PANTHER" id="PTHR33734">
    <property type="entry name" value="LYSM DOMAIN-CONTAINING GPI-ANCHORED PROTEIN 2"/>
    <property type="match status" value="1"/>
</dbReference>
<dbReference type="OrthoDB" id="5244690at2"/>
<dbReference type="AlphaFoldDB" id="A0A0W1KLI1"/>
<evidence type="ECO:0000256" key="1">
    <source>
        <dbReference type="SAM" id="SignalP"/>
    </source>
</evidence>
<feature type="domain" description="LysM" evidence="2">
    <location>
        <begin position="115"/>
        <end position="159"/>
    </location>
</feature>
<accession>A0A0W1KLI1</accession>
<dbReference type="SUPFAM" id="SSF53955">
    <property type="entry name" value="Lysozyme-like"/>
    <property type="match status" value="1"/>
</dbReference>
<dbReference type="STRING" id="59561.AQZ59_00207"/>
<protein>
    <submittedName>
        <fullName evidence="3">D-gamma-glutamyl-meso-diaminopimelic acid endopeptidase CwlS</fullName>
        <ecNumber evidence="3">3.4.19.11</ecNumber>
    </submittedName>
</protein>
<proteinExistence type="predicted"/>
<sequence length="419" mass="42631">MSSWLRRSGVALAATTAATFITPVAQAATAPAPQAPVFKTPVFKDPEMTYQVKPGDTLSTIAKRAGTTITAIARANSLNSVNLIFPGQQLKIPSAAQAAAPAAPAAPVQSAPATTAYVVKAGDTLGRIASAHGTTVAKLAADNGIANPNLIHVGQRLTIAPATTPATTAPAAKPATPAAPATKPVAPAATTYVVRAGDTLSGIAAKHGTTVAALVAANGISNPNRIGVGQTLVISGAAQSAPQANAGQSSSGTQTSRPQLVQNNFPGYTYADSTVEAANDNKYALISKAQPSRAEVQSMIVSVARDMGVDPRLALAHAFVESGFDATAVSPANAIGVMQVIPSSGQWASQMVGRNLDLLNPYDNVVAGVSIIRYLQNNASSFDEGIAGYYQGLGGVKKYGMRSDTVAYVAKVKAAMARF</sequence>
<dbReference type="InterPro" id="IPR008258">
    <property type="entry name" value="Transglycosylase_SLT_dom_1"/>
</dbReference>
<keyword evidence="3" id="KW-0378">Hydrolase</keyword>
<keyword evidence="4" id="KW-1185">Reference proteome</keyword>
<dbReference type="Pfam" id="PF01476">
    <property type="entry name" value="LysM"/>
    <property type="match status" value="3"/>
</dbReference>
<dbReference type="EC" id="3.4.19.11" evidence="3"/>
<dbReference type="InterPro" id="IPR018392">
    <property type="entry name" value="LysM"/>
</dbReference>
<evidence type="ECO:0000313" key="3">
    <source>
        <dbReference type="EMBL" id="KTF04904.1"/>
    </source>
</evidence>